<dbReference type="EMBL" id="RWHX01000010">
    <property type="protein sequence ID" value="RSK83035.1"/>
    <property type="molecule type" value="Genomic_DNA"/>
</dbReference>
<evidence type="ECO:0000256" key="9">
    <source>
        <dbReference type="SAM" id="Phobius"/>
    </source>
</evidence>
<reference evidence="11 13" key="2">
    <citation type="submission" date="2019-08" db="EMBL/GenBank/DDBJ databases">
        <authorList>
            <person name="Peeters C."/>
        </authorList>
    </citation>
    <scope>NUCLEOTIDE SEQUENCE [LARGE SCALE GENOMIC DNA]</scope>
    <source>
        <strain evidence="11 13">LMG 18089</strain>
    </source>
</reference>
<feature type="transmembrane region" description="Helical" evidence="9">
    <location>
        <begin position="52"/>
        <end position="70"/>
    </location>
</feature>
<keyword evidence="4" id="KW-0997">Cell inner membrane</keyword>
<evidence type="ECO:0000313" key="10">
    <source>
        <dbReference type="EMBL" id="RSK83035.1"/>
    </source>
</evidence>
<evidence type="ECO:0000256" key="5">
    <source>
        <dbReference type="ARBA" id="ARBA00022692"/>
    </source>
</evidence>
<keyword evidence="3" id="KW-1003">Cell membrane</keyword>
<reference evidence="10 12" key="1">
    <citation type="submission" date="2018-12" db="EMBL/GenBank/DDBJ databases">
        <title>Whole genome sequence of a Pandoraea apista isolate from a patient with cystic fibrosis.</title>
        <authorList>
            <person name="Kenna D.T."/>
            <person name="Turton J.F."/>
        </authorList>
    </citation>
    <scope>NUCLEOTIDE SEQUENCE [LARGE SCALE GENOMIC DNA]</scope>
    <source>
        <strain evidence="10 12">Pa13324</strain>
    </source>
</reference>
<feature type="transmembrane region" description="Helical" evidence="9">
    <location>
        <begin position="12"/>
        <end position="31"/>
    </location>
</feature>
<dbReference type="Proteomes" id="UP000364291">
    <property type="component" value="Unassembled WGS sequence"/>
</dbReference>
<evidence type="ECO:0000256" key="4">
    <source>
        <dbReference type="ARBA" id="ARBA00022519"/>
    </source>
</evidence>
<keyword evidence="12" id="KW-1185">Reference proteome</keyword>
<protein>
    <submittedName>
        <fullName evidence="10 11">YeeE/YedE</fullName>
    </submittedName>
</protein>
<comment type="similarity">
    <text evidence="8">Belongs to the TsuA/YedE (TC 9.B.102) family.</text>
</comment>
<dbReference type="STRING" id="93218.XM39_03095"/>
<dbReference type="OrthoDB" id="9814020at2"/>
<keyword evidence="5 9" id="KW-0812">Transmembrane</keyword>
<dbReference type="GeneID" id="47013404"/>
<dbReference type="AlphaFoldDB" id="A0A0B5EZF3"/>
<dbReference type="PANTHER" id="PTHR30574">
    <property type="entry name" value="INNER MEMBRANE PROTEIN YEDE"/>
    <property type="match status" value="1"/>
</dbReference>
<feature type="transmembrane region" description="Helical" evidence="9">
    <location>
        <begin position="121"/>
        <end position="142"/>
    </location>
</feature>
<evidence type="ECO:0000256" key="2">
    <source>
        <dbReference type="ARBA" id="ARBA00022448"/>
    </source>
</evidence>
<keyword evidence="2" id="KW-0813">Transport</keyword>
<evidence type="ECO:0000313" key="12">
    <source>
        <dbReference type="Proteomes" id="UP000270216"/>
    </source>
</evidence>
<accession>A0A0B5EZF3</accession>
<dbReference type="RefSeq" id="WP_042112606.1">
    <property type="nucleotide sequence ID" value="NZ_CABPSX010000003.1"/>
</dbReference>
<evidence type="ECO:0000313" key="13">
    <source>
        <dbReference type="Proteomes" id="UP000364291"/>
    </source>
</evidence>
<feature type="transmembrane region" description="Helical" evidence="9">
    <location>
        <begin position="82"/>
        <end position="100"/>
    </location>
</feature>
<proteinExistence type="inferred from homology"/>
<evidence type="ECO:0000256" key="1">
    <source>
        <dbReference type="ARBA" id="ARBA00004429"/>
    </source>
</evidence>
<gene>
    <name evidence="10" type="ORF">EJE83_08040</name>
    <name evidence="11" type="ORF">PAP18089_02098</name>
</gene>
<evidence type="ECO:0000256" key="6">
    <source>
        <dbReference type="ARBA" id="ARBA00022989"/>
    </source>
</evidence>
<keyword evidence="7 9" id="KW-0472">Membrane</keyword>
<dbReference type="InterPro" id="IPR007272">
    <property type="entry name" value="Sulf_transp_TsuA/YedE"/>
</dbReference>
<sequence>MTLDTLHFTPWTALAGGVLIGLAVVWLMLSAGRIAGISGIVGGLLRPRAGDVGWRVVFIAGMMAAPWVYRAVAVVPEAQIDAGTAMLIAAGLLVGFGTRLGSGCTSGHGVCGLSRLSWRSLVATLCFMATGVATVFVVRHVLNVGGAA</sequence>
<keyword evidence="6 9" id="KW-1133">Transmembrane helix</keyword>
<dbReference type="Pfam" id="PF04143">
    <property type="entry name" value="Sulf_transp"/>
    <property type="match status" value="1"/>
</dbReference>
<evidence type="ECO:0000256" key="8">
    <source>
        <dbReference type="ARBA" id="ARBA00035655"/>
    </source>
</evidence>
<dbReference type="EMBL" id="CABPSX010000003">
    <property type="protein sequence ID" value="VVG71126.1"/>
    <property type="molecule type" value="Genomic_DNA"/>
</dbReference>
<evidence type="ECO:0000256" key="7">
    <source>
        <dbReference type="ARBA" id="ARBA00023136"/>
    </source>
</evidence>
<evidence type="ECO:0000256" key="3">
    <source>
        <dbReference type="ARBA" id="ARBA00022475"/>
    </source>
</evidence>
<dbReference type="PANTHER" id="PTHR30574:SF1">
    <property type="entry name" value="SULPHUR TRANSPORT DOMAIN-CONTAINING PROTEIN"/>
    <property type="match status" value="1"/>
</dbReference>
<dbReference type="Proteomes" id="UP000270216">
    <property type="component" value="Unassembled WGS sequence"/>
</dbReference>
<comment type="subcellular location">
    <subcellularLocation>
        <location evidence="1">Cell inner membrane</location>
        <topology evidence="1">Multi-pass membrane protein</topology>
    </subcellularLocation>
</comment>
<name>A0A0B5EZF3_9BURK</name>
<dbReference type="KEGG" id="papi:SG18_03095"/>
<organism evidence="11 13">
    <name type="scientific">Pandoraea apista</name>
    <dbReference type="NCBI Taxonomy" id="93218"/>
    <lineage>
        <taxon>Bacteria</taxon>
        <taxon>Pseudomonadati</taxon>
        <taxon>Pseudomonadota</taxon>
        <taxon>Betaproteobacteria</taxon>
        <taxon>Burkholderiales</taxon>
        <taxon>Burkholderiaceae</taxon>
        <taxon>Pandoraea</taxon>
    </lineage>
</organism>
<evidence type="ECO:0000313" key="11">
    <source>
        <dbReference type="EMBL" id="VVG71126.1"/>
    </source>
</evidence>
<dbReference type="GO" id="GO:0005886">
    <property type="term" value="C:plasma membrane"/>
    <property type="evidence" value="ECO:0007669"/>
    <property type="project" value="UniProtKB-SubCell"/>
</dbReference>